<organism evidence="3 4">
    <name type="scientific">Pseudonocardia cypriaca</name>
    <dbReference type="NCBI Taxonomy" id="882449"/>
    <lineage>
        <taxon>Bacteria</taxon>
        <taxon>Bacillati</taxon>
        <taxon>Actinomycetota</taxon>
        <taxon>Actinomycetes</taxon>
        <taxon>Pseudonocardiales</taxon>
        <taxon>Pseudonocardiaceae</taxon>
        <taxon>Pseudonocardia</taxon>
    </lineage>
</organism>
<dbReference type="Proteomes" id="UP000319818">
    <property type="component" value="Unassembled WGS sequence"/>
</dbReference>
<accession>A0A543GAG9</accession>
<keyword evidence="2" id="KW-1133">Transmembrane helix</keyword>
<keyword evidence="2" id="KW-0812">Transmembrane</keyword>
<feature type="transmembrane region" description="Helical" evidence="2">
    <location>
        <begin position="208"/>
        <end position="231"/>
    </location>
</feature>
<gene>
    <name evidence="3" type="ORF">FB388_0422</name>
</gene>
<sequence length="517" mass="54677">MSPLQQYTVRVLRRWPVIVVLALVGAATSAAWFFTTATTTYTATAALSTQSAERGPEQDAVLALGYVNYFNQASYQELLRRESGIPADVALTAMTGATSPILYISATGSDEQAARSAATVATDTFRNDVRESLIEERRRAAEDIQAEIDRNTAELTGPGVRQDVQVNIVLDQIRSLQGRLTDVVSDNTNHLKPLQSEPGVASSRENPLVATATGAVGGALLGVLVALLLVVTDSRVRNEVDVRHRLGVEVLEDVAGVAPAERARLVRTLVNSLRLAGHSERTVLAVVAPRGSVAARRLARELAAAGSAPRRQAVLVRADLTTPDIRPGFLDALAERAAARDALLSGPDGVLVLPVGRRTGDGAWSLVAPEQVSEIVDEVAEGSPLAVLDAPPLLEAPESQIVCAAADRVLLVLERDTTTWSDAGEALRLLGQVDATVTGIVLDEPHFDSPREVLVPRSGADEGSAETMTNVLPVVSTELVGPAQSPVPSPRPRPRPVSVGANSEDHERPAADVPDHG</sequence>
<dbReference type="GO" id="GO:0004713">
    <property type="term" value="F:protein tyrosine kinase activity"/>
    <property type="evidence" value="ECO:0007669"/>
    <property type="project" value="TreeGrafter"/>
</dbReference>
<evidence type="ECO:0000313" key="3">
    <source>
        <dbReference type="EMBL" id="TQM43081.1"/>
    </source>
</evidence>
<name>A0A543GAG9_9PSEU</name>
<dbReference type="EMBL" id="VFPH01000001">
    <property type="protein sequence ID" value="TQM43081.1"/>
    <property type="molecule type" value="Genomic_DNA"/>
</dbReference>
<dbReference type="InterPro" id="IPR027417">
    <property type="entry name" value="P-loop_NTPase"/>
</dbReference>
<evidence type="ECO:0000256" key="2">
    <source>
        <dbReference type="SAM" id="Phobius"/>
    </source>
</evidence>
<feature type="compositionally biased region" description="Basic and acidic residues" evidence="1">
    <location>
        <begin position="503"/>
        <end position="517"/>
    </location>
</feature>
<dbReference type="InterPro" id="IPR050445">
    <property type="entry name" value="Bact_polysacc_biosynth/exp"/>
</dbReference>
<dbReference type="AlphaFoldDB" id="A0A543GAG9"/>
<protein>
    <submittedName>
        <fullName evidence="3">Mrp family chromosome partitioning ATPase</fullName>
    </submittedName>
</protein>
<dbReference type="PANTHER" id="PTHR32309">
    <property type="entry name" value="TYROSINE-PROTEIN KINASE"/>
    <property type="match status" value="1"/>
</dbReference>
<proteinExistence type="predicted"/>
<keyword evidence="4" id="KW-1185">Reference proteome</keyword>
<evidence type="ECO:0000313" key="4">
    <source>
        <dbReference type="Proteomes" id="UP000319818"/>
    </source>
</evidence>
<reference evidence="3 4" key="1">
    <citation type="submission" date="2019-06" db="EMBL/GenBank/DDBJ databases">
        <title>Sequencing the genomes of 1000 actinobacteria strains.</title>
        <authorList>
            <person name="Klenk H.-P."/>
        </authorList>
    </citation>
    <scope>NUCLEOTIDE SEQUENCE [LARGE SCALE GENOMIC DNA]</scope>
    <source>
        <strain evidence="3 4">DSM 45511</strain>
    </source>
</reference>
<dbReference type="SUPFAM" id="SSF52540">
    <property type="entry name" value="P-loop containing nucleoside triphosphate hydrolases"/>
    <property type="match status" value="1"/>
</dbReference>
<dbReference type="Gene3D" id="3.40.50.300">
    <property type="entry name" value="P-loop containing nucleotide triphosphate hydrolases"/>
    <property type="match status" value="1"/>
</dbReference>
<feature type="transmembrane region" description="Helical" evidence="2">
    <location>
        <begin position="12"/>
        <end position="34"/>
    </location>
</feature>
<dbReference type="PANTHER" id="PTHR32309:SF13">
    <property type="entry name" value="FERRIC ENTEROBACTIN TRANSPORT PROTEIN FEPE"/>
    <property type="match status" value="1"/>
</dbReference>
<keyword evidence="2" id="KW-0472">Membrane</keyword>
<evidence type="ECO:0000256" key="1">
    <source>
        <dbReference type="SAM" id="MobiDB-lite"/>
    </source>
</evidence>
<feature type="region of interest" description="Disordered" evidence="1">
    <location>
        <begin position="480"/>
        <end position="517"/>
    </location>
</feature>
<dbReference type="GO" id="GO:0005886">
    <property type="term" value="C:plasma membrane"/>
    <property type="evidence" value="ECO:0007669"/>
    <property type="project" value="TreeGrafter"/>
</dbReference>
<comment type="caution">
    <text evidence="3">The sequence shown here is derived from an EMBL/GenBank/DDBJ whole genome shotgun (WGS) entry which is preliminary data.</text>
</comment>